<name>A0A9X0QHF1_9BACT</name>
<dbReference type="AlphaFoldDB" id="A0A9X0QHF1"/>
<keyword evidence="2" id="KW-1185">Reference proteome</keyword>
<evidence type="ECO:0000313" key="1">
    <source>
        <dbReference type="EMBL" id="MBB5330497.1"/>
    </source>
</evidence>
<dbReference type="RefSeq" id="WP_183979960.1">
    <property type="nucleotide sequence ID" value="NZ_JACHEB010000010.1"/>
</dbReference>
<evidence type="ECO:0000313" key="2">
    <source>
        <dbReference type="Proteomes" id="UP000535182"/>
    </source>
</evidence>
<reference evidence="1 2" key="1">
    <citation type="submission" date="2020-08" db="EMBL/GenBank/DDBJ databases">
        <title>Genomic Encyclopedia of Type Strains, Phase IV (KMG-V): Genome sequencing to study the core and pangenomes of soil and plant-associated prokaryotes.</title>
        <authorList>
            <person name="Whitman W."/>
        </authorList>
    </citation>
    <scope>NUCLEOTIDE SEQUENCE [LARGE SCALE GENOMIC DNA]</scope>
    <source>
        <strain evidence="1 2">X5P2</strain>
    </source>
</reference>
<protein>
    <submittedName>
        <fullName evidence="1">Uncharacterized protein</fullName>
    </submittedName>
</protein>
<accession>A0A9X0QHF1</accession>
<comment type="caution">
    <text evidence="1">The sequence shown here is derived from an EMBL/GenBank/DDBJ whole genome shotgun (WGS) entry which is preliminary data.</text>
</comment>
<gene>
    <name evidence="1" type="ORF">HDF14_004132</name>
</gene>
<organism evidence="1 2">
    <name type="scientific">Tunturiibacter gelidiferens</name>
    <dbReference type="NCBI Taxonomy" id="3069689"/>
    <lineage>
        <taxon>Bacteria</taxon>
        <taxon>Pseudomonadati</taxon>
        <taxon>Acidobacteriota</taxon>
        <taxon>Terriglobia</taxon>
        <taxon>Terriglobales</taxon>
        <taxon>Acidobacteriaceae</taxon>
        <taxon>Tunturiibacter</taxon>
    </lineage>
</organism>
<dbReference type="Proteomes" id="UP000535182">
    <property type="component" value="Unassembled WGS sequence"/>
</dbReference>
<proteinExistence type="predicted"/>
<dbReference type="EMBL" id="JACHEB010000010">
    <property type="protein sequence ID" value="MBB5330497.1"/>
    <property type="molecule type" value="Genomic_DNA"/>
</dbReference>
<sequence length="51" mass="5428">MLSPSAANGSALVDDFISTQCHDVYSVLLGRWGCSLSTLLQRGCDVLAEIN</sequence>